<dbReference type="Proteomes" id="UP001497623">
    <property type="component" value="Unassembled WGS sequence"/>
</dbReference>
<dbReference type="PANTHER" id="PTHR20982:SF3">
    <property type="entry name" value="MITOCHONDRIAL RIBOSOME RECYCLING FACTOR PSEUDO 1"/>
    <property type="match status" value="1"/>
</dbReference>
<comment type="caution">
    <text evidence="6">The sequence shown here is derived from an EMBL/GenBank/DDBJ whole genome shotgun (WGS) entry which is preliminary data.</text>
</comment>
<evidence type="ECO:0000256" key="1">
    <source>
        <dbReference type="ARBA" id="ARBA00005912"/>
    </source>
</evidence>
<proteinExistence type="inferred from homology"/>
<dbReference type="InterPro" id="IPR036191">
    <property type="entry name" value="RRF_sf"/>
</dbReference>
<dbReference type="Gene3D" id="3.30.1360.40">
    <property type="match status" value="1"/>
</dbReference>
<organism evidence="6 7">
    <name type="scientific">Meganyctiphanes norvegica</name>
    <name type="common">Northern krill</name>
    <name type="synonym">Thysanopoda norvegica</name>
    <dbReference type="NCBI Taxonomy" id="48144"/>
    <lineage>
        <taxon>Eukaryota</taxon>
        <taxon>Metazoa</taxon>
        <taxon>Ecdysozoa</taxon>
        <taxon>Arthropoda</taxon>
        <taxon>Crustacea</taxon>
        <taxon>Multicrustacea</taxon>
        <taxon>Malacostraca</taxon>
        <taxon>Eumalacostraca</taxon>
        <taxon>Eucarida</taxon>
        <taxon>Euphausiacea</taxon>
        <taxon>Euphausiidae</taxon>
        <taxon>Meganyctiphanes</taxon>
    </lineage>
</organism>
<dbReference type="GO" id="GO:0006412">
    <property type="term" value="P:translation"/>
    <property type="evidence" value="ECO:0007669"/>
    <property type="project" value="UniProtKB-KW"/>
</dbReference>
<sequence length="289" mass="33191">MSPSKRNHLGYVKKSSPRTLGLIRRQVDTNPFLIPWKLRKKSQTACPPVTSLAEEGVYHSANTHRHILLICDIKNNVKQRKTKGKGRKKTKFGITDRLPDNAIYEYIQIPKCRSKFFRQRLTNLADLARIFVKNSHLKISNSSIENLEIEFEGDMYPLQEVAQVIRKSPQMLQINAAAFPSATVSIVQSLQQSGMNLNAQQEGTTIYVPIPKVTKEHRENLSKNAKVLYNRCRDQLRDVANRYVRKAKAKEGEASDDLIHNVELKIREIMEDHVKEADEMMTSKQKELL</sequence>
<name>A0AAV2R2P1_MEGNR</name>
<evidence type="ECO:0000313" key="7">
    <source>
        <dbReference type="Proteomes" id="UP001497623"/>
    </source>
</evidence>
<dbReference type="PANTHER" id="PTHR20982">
    <property type="entry name" value="RIBOSOME RECYCLING FACTOR"/>
    <property type="match status" value="1"/>
</dbReference>
<dbReference type="InterPro" id="IPR002661">
    <property type="entry name" value="Ribosome_recyc_fac"/>
</dbReference>
<keyword evidence="7" id="KW-1185">Reference proteome</keyword>
<dbReference type="InterPro" id="IPR023584">
    <property type="entry name" value="Ribosome_recyc_fac_dom"/>
</dbReference>
<reference evidence="6 7" key="1">
    <citation type="submission" date="2024-05" db="EMBL/GenBank/DDBJ databases">
        <authorList>
            <person name="Wallberg A."/>
        </authorList>
    </citation>
    <scope>NUCLEOTIDE SEQUENCE [LARGE SCALE GENOMIC DNA]</scope>
</reference>
<keyword evidence="3" id="KW-0648">Protein biosynthesis</keyword>
<evidence type="ECO:0000259" key="5">
    <source>
        <dbReference type="Pfam" id="PF01765"/>
    </source>
</evidence>
<gene>
    <name evidence="6" type="ORF">MNOR_LOCUS19313</name>
</gene>
<feature type="domain" description="Ribosome recycling factor" evidence="5">
    <location>
        <begin position="135"/>
        <end position="289"/>
    </location>
</feature>
<dbReference type="Gene3D" id="1.10.132.20">
    <property type="entry name" value="Ribosome-recycling factor"/>
    <property type="match status" value="1"/>
</dbReference>
<dbReference type="Pfam" id="PF01765">
    <property type="entry name" value="RRF"/>
    <property type="match status" value="1"/>
</dbReference>
<dbReference type="SUPFAM" id="SSF55194">
    <property type="entry name" value="Ribosome recycling factor, RRF"/>
    <property type="match status" value="1"/>
</dbReference>
<feature type="non-terminal residue" evidence="6">
    <location>
        <position position="289"/>
    </location>
</feature>
<dbReference type="EMBL" id="CAXKWB010014280">
    <property type="protein sequence ID" value="CAL4110103.1"/>
    <property type="molecule type" value="Genomic_DNA"/>
</dbReference>
<dbReference type="AlphaFoldDB" id="A0AAV2R2P1"/>
<dbReference type="GO" id="GO:0005739">
    <property type="term" value="C:mitochondrion"/>
    <property type="evidence" value="ECO:0007669"/>
    <property type="project" value="TreeGrafter"/>
</dbReference>
<comment type="similarity">
    <text evidence="1">Belongs to the RRF family.</text>
</comment>
<protein>
    <recommendedName>
        <fullName evidence="2">Ribosome-recycling factor, mitochondrial</fullName>
    </recommendedName>
    <alternativeName>
        <fullName evidence="4">Ribosome-releasing factor, mitochondrial</fullName>
    </alternativeName>
</protein>
<evidence type="ECO:0000256" key="3">
    <source>
        <dbReference type="ARBA" id="ARBA00022917"/>
    </source>
</evidence>
<evidence type="ECO:0000256" key="4">
    <source>
        <dbReference type="ARBA" id="ARBA00033107"/>
    </source>
</evidence>
<accession>A0AAV2R2P1</accession>
<evidence type="ECO:0000256" key="2">
    <source>
        <dbReference type="ARBA" id="ARBA00020581"/>
    </source>
</evidence>
<dbReference type="GO" id="GO:0043023">
    <property type="term" value="F:ribosomal large subunit binding"/>
    <property type="evidence" value="ECO:0007669"/>
    <property type="project" value="TreeGrafter"/>
</dbReference>
<evidence type="ECO:0000313" key="6">
    <source>
        <dbReference type="EMBL" id="CAL4110103.1"/>
    </source>
</evidence>